<feature type="signal peptide" evidence="3">
    <location>
        <begin position="1"/>
        <end position="18"/>
    </location>
</feature>
<feature type="compositionally biased region" description="Low complexity" evidence="2">
    <location>
        <begin position="235"/>
        <end position="253"/>
    </location>
</feature>
<dbReference type="Proteomes" id="UP000193719">
    <property type="component" value="Unassembled WGS sequence"/>
</dbReference>
<evidence type="ECO:0000256" key="2">
    <source>
        <dbReference type="SAM" id="MobiDB-lite"/>
    </source>
</evidence>
<feature type="compositionally biased region" description="Low complexity" evidence="2">
    <location>
        <begin position="154"/>
        <end position="228"/>
    </location>
</feature>
<evidence type="ECO:0000313" key="4">
    <source>
        <dbReference type="EMBL" id="ORX57303.1"/>
    </source>
</evidence>
<dbReference type="CDD" id="cd22191">
    <property type="entry name" value="DPBB_RlpA_EXP_N-like"/>
    <property type="match status" value="1"/>
</dbReference>
<dbReference type="PANTHER" id="PTHR31836:SF28">
    <property type="entry name" value="SRCR DOMAIN-CONTAINING PROTEIN-RELATED"/>
    <property type="match status" value="1"/>
</dbReference>
<proteinExistence type="predicted"/>
<dbReference type="AlphaFoldDB" id="A0A1Y1VIS5"/>
<evidence type="ECO:0008006" key="6">
    <source>
        <dbReference type="Google" id="ProtNLM"/>
    </source>
</evidence>
<dbReference type="InterPro" id="IPR051477">
    <property type="entry name" value="Expansin_CellWall"/>
</dbReference>
<dbReference type="InterPro" id="IPR036908">
    <property type="entry name" value="RlpA-like_sf"/>
</dbReference>
<keyword evidence="5" id="KW-1185">Reference proteome</keyword>
<protein>
    <recommendedName>
        <fullName evidence="6">RlpA-like protein double-psi beta-barrel domain-containing protein</fullName>
    </recommendedName>
</protein>
<keyword evidence="1 3" id="KW-0732">Signal</keyword>
<evidence type="ECO:0000256" key="1">
    <source>
        <dbReference type="ARBA" id="ARBA00022729"/>
    </source>
</evidence>
<sequence length="366" mass="40493">MNFKLISVLLTNILLCHSLPHPLNKRIDESLSGQGDVTYYGEGGSDPAPTGPEGGSPGACGVAPRNNKYFAALNYIQYGEYSNPNNSVVCRRCVKVKYGSNEVVVEIVDKCPVCQSGDIDLSPTAFTELFGSLDVGRVHNVNWNEVSCDELGVSSENGSSNNESIKSSYSNEPNLYDSSNESIKPSSSNEPNLYDSSNKSIKPSSSNEPNLYDSSNESIKPSSSNEPNLYDSSNEHNSSNRSSKYNSSNRSNRHNFINKANKYNSSSASNKYNSTYKNIISNNKWNGKKIENNSDWNIQDQKSNTFGYRKIYTTPRNPTTINTTTSVVYVSSTYITTTTSTIYITETSTTYETITATAQKYFYHHK</sequence>
<feature type="region of interest" description="Disordered" evidence="2">
    <location>
        <begin position="152"/>
        <end position="253"/>
    </location>
</feature>
<organism evidence="4 5">
    <name type="scientific">Piromyces finnis</name>
    <dbReference type="NCBI Taxonomy" id="1754191"/>
    <lineage>
        <taxon>Eukaryota</taxon>
        <taxon>Fungi</taxon>
        <taxon>Fungi incertae sedis</taxon>
        <taxon>Chytridiomycota</taxon>
        <taxon>Chytridiomycota incertae sedis</taxon>
        <taxon>Neocallimastigomycetes</taxon>
        <taxon>Neocallimastigales</taxon>
        <taxon>Neocallimastigaceae</taxon>
        <taxon>Piromyces</taxon>
    </lineage>
</organism>
<dbReference type="OrthoDB" id="2130908at2759"/>
<evidence type="ECO:0000256" key="3">
    <source>
        <dbReference type="SAM" id="SignalP"/>
    </source>
</evidence>
<feature type="region of interest" description="Disordered" evidence="2">
    <location>
        <begin position="38"/>
        <end position="58"/>
    </location>
</feature>
<dbReference type="EMBL" id="MCFH01000006">
    <property type="protein sequence ID" value="ORX57303.1"/>
    <property type="molecule type" value="Genomic_DNA"/>
</dbReference>
<dbReference type="SUPFAM" id="SSF50685">
    <property type="entry name" value="Barwin-like endoglucanases"/>
    <property type="match status" value="1"/>
</dbReference>
<evidence type="ECO:0000313" key="5">
    <source>
        <dbReference type="Proteomes" id="UP000193719"/>
    </source>
</evidence>
<dbReference type="PANTHER" id="PTHR31836">
    <property type="match status" value="1"/>
</dbReference>
<dbReference type="STRING" id="1754191.A0A1Y1VIS5"/>
<name>A0A1Y1VIS5_9FUNG</name>
<dbReference type="Gene3D" id="2.40.40.10">
    <property type="entry name" value="RlpA-like domain"/>
    <property type="match status" value="1"/>
</dbReference>
<reference evidence="4 5" key="1">
    <citation type="submission" date="2016-08" db="EMBL/GenBank/DDBJ databases">
        <title>Genomes of anaerobic fungi encode conserved fungal cellulosomes for biomass hydrolysis.</title>
        <authorList>
            <consortium name="DOE Joint Genome Institute"/>
            <person name="Haitjema C.H."/>
            <person name="Gilmore S.P."/>
            <person name="Henske J.K."/>
            <person name="Solomon K.V."/>
            <person name="De Groot R."/>
            <person name="Kuo A."/>
            <person name="Mondo S.J."/>
            <person name="Salamov A.A."/>
            <person name="Labutti K."/>
            <person name="Zhao Z."/>
            <person name="Chiniquy J."/>
            <person name="Barry K."/>
            <person name="Brewer H.M."/>
            <person name="Purvine S.O."/>
            <person name="Wright A.T."/>
            <person name="Boxma B."/>
            <person name="Van Alen T."/>
            <person name="Hackstein J.H."/>
            <person name="Baker S.E."/>
            <person name="Grigoriev I.V."/>
            <person name="O'Malley M.A."/>
        </authorList>
    </citation>
    <scope>NUCLEOTIDE SEQUENCE [LARGE SCALE GENOMIC DNA]</scope>
    <source>
        <strain evidence="5">finn</strain>
    </source>
</reference>
<accession>A0A1Y1VIS5</accession>
<gene>
    <name evidence="4" type="ORF">BCR36DRAFT_580713</name>
</gene>
<feature type="chain" id="PRO_5012259950" description="RlpA-like protein double-psi beta-barrel domain-containing protein" evidence="3">
    <location>
        <begin position="19"/>
        <end position="366"/>
    </location>
</feature>
<reference evidence="4 5" key="2">
    <citation type="submission" date="2016-08" db="EMBL/GenBank/DDBJ databases">
        <title>Pervasive Adenine N6-methylation of Active Genes in Fungi.</title>
        <authorList>
            <consortium name="DOE Joint Genome Institute"/>
            <person name="Mondo S.J."/>
            <person name="Dannebaum R.O."/>
            <person name="Kuo R.C."/>
            <person name="Labutti K."/>
            <person name="Haridas S."/>
            <person name="Kuo A."/>
            <person name="Salamov A."/>
            <person name="Ahrendt S.R."/>
            <person name="Lipzen A."/>
            <person name="Sullivan W."/>
            <person name="Andreopoulos W.B."/>
            <person name="Clum A."/>
            <person name="Lindquist E."/>
            <person name="Daum C."/>
            <person name="Ramamoorthy G.K."/>
            <person name="Gryganskyi A."/>
            <person name="Culley D."/>
            <person name="Magnuson J.K."/>
            <person name="James T.Y."/>
            <person name="O'Malley M.A."/>
            <person name="Stajich J.E."/>
            <person name="Spatafora J.W."/>
            <person name="Visel A."/>
            <person name="Grigoriev I.V."/>
        </authorList>
    </citation>
    <scope>NUCLEOTIDE SEQUENCE [LARGE SCALE GENOMIC DNA]</scope>
    <source>
        <strain evidence="5">finn</strain>
    </source>
</reference>
<comment type="caution">
    <text evidence="4">The sequence shown here is derived from an EMBL/GenBank/DDBJ whole genome shotgun (WGS) entry which is preliminary data.</text>
</comment>